<keyword evidence="1" id="KW-0808">Transferase</keyword>
<dbReference type="Pfam" id="PF02022">
    <property type="entry name" value="Integrase_Zn"/>
    <property type="match status" value="1"/>
</dbReference>
<keyword evidence="2" id="KW-0548">Nucleotidyltransferase</keyword>
<evidence type="ECO:0000313" key="10">
    <source>
        <dbReference type="EMBL" id="NWZ33222.1"/>
    </source>
</evidence>
<dbReference type="SUPFAM" id="SSF46919">
    <property type="entry name" value="N-terminal Zn binding domain of HIV integrase"/>
    <property type="match status" value="1"/>
</dbReference>
<comment type="caution">
    <text evidence="10">The sequence shown here is derived from an EMBL/GenBank/DDBJ whole genome shotgun (WGS) entry which is preliminary data.</text>
</comment>
<gene>
    <name evidence="10" type="primary">Ervk19_0</name>
    <name evidence="10" type="ORF">BRAATR_R14457</name>
</gene>
<dbReference type="PANTHER" id="PTHR41694:SF3">
    <property type="entry name" value="RNA-DIRECTED DNA POLYMERASE-RELATED"/>
    <property type="match status" value="1"/>
</dbReference>
<feature type="domain" description="Integrase-type" evidence="9">
    <location>
        <begin position="10"/>
        <end position="51"/>
    </location>
</feature>
<evidence type="ECO:0000256" key="8">
    <source>
        <dbReference type="PROSITE-ProRule" id="PRU00450"/>
    </source>
</evidence>
<keyword evidence="3" id="KW-0540">Nuclease</keyword>
<dbReference type="PANTHER" id="PTHR41694">
    <property type="entry name" value="ENDOGENOUS RETROVIRUS GROUP K MEMBER POL PROTEIN"/>
    <property type="match status" value="1"/>
</dbReference>
<dbReference type="EMBL" id="VZSR01000063">
    <property type="protein sequence ID" value="NWZ33222.1"/>
    <property type="molecule type" value="Genomic_DNA"/>
</dbReference>
<dbReference type="AlphaFoldDB" id="A0A7K7LRW7"/>
<feature type="non-terminal residue" evidence="10">
    <location>
        <position position="78"/>
    </location>
</feature>
<keyword evidence="4" id="KW-0479">Metal-binding</keyword>
<dbReference type="Proteomes" id="UP000540762">
    <property type="component" value="Unassembled WGS sequence"/>
</dbReference>
<protein>
    <submittedName>
        <fullName evidence="10">POK19 protein</fullName>
    </submittedName>
</protein>
<reference evidence="10 11" key="1">
    <citation type="submission" date="2019-09" db="EMBL/GenBank/DDBJ databases">
        <title>Bird 10,000 Genomes (B10K) Project - Family phase.</title>
        <authorList>
            <person name="Zhang G."/>
        </authorList>
    </citation>
    <scope>NUCLEOTIDE SEQUENCE [LARGE SCALE GENOMIC DNA]</scope>
    <source>
        <strain evidence="10">OUT-0037</strain>
        <tissue evidence="10">Liver</tissue>
    </source>
</reference>
<evidence type="ECO:0000256" key="3">
    <source>
        <dbReference type="ARBA" id="ARBA00022722"/>
    </source>
</evidence>
<organism evidence="10 11">
    <name type="scientific">Brachypodius melanocephalos</name>
    <name type="common">black-headed bulbul</name>
    <dbReference type="NCBI Taxonomy" id="3235156"/>
    <lineage>
        <taxon>Eukaryota</taxon>
        <taxon>Metazoa</taxon>
        <taxon>Chordata</taxon>
        <taxon>Craniata</taxon>
        <taxon>Vertebrata</taxon>
        <taxon>Euteleostomi</taxon>
        <taxon>Archelosauria</taxon>
        <taxon>Archosauria</taxon>
        <taxon>Dinosauria</taxon>
        <taxon>Saurischia</taxon>
        <taxon>Theropoda</taxon>
        <taxon>Coelurosauria</taxon>
        <taxon>Aves</taxon>
        <taxon>Neognathae</taxon>
        <taxon>Neoaves</taxon>
        <taxon>Telluraves</taxon>
        <taxon>Australaves</taxon>
        <taxon>Passeriformes</taxon>
        <taxon>Sylvioidea</taxon>
        <taxon>Pycnonotidae</taxon>
        <taxon>Brachypodius</taxon>
    </lineage>
</organism>
<keyword evidence="8" id="KW-0863">Zinc-finger</keyword>
<keyword evidence="6" id="KW-0378">Hydrolase</keyword>
<accession>A0A7K7LRW7</accession>
<evidence type="ECO:0000256" key="5">
    <source>
        <dbReference type="ARBA" id="ARBA00022759"/>
    </source>
</evidence>
<evidence type="ECO:0000313" key="11">
    <source>
        <dbReference type="Proteomes" id="UP000540762"/>
    </source>
</evidence>
<keyword evidence="7" id="KW-0695">RNA-directed DNA polymerase</keyword>
<dbReference type="GO" id="GO:0016787">
    <property type="term" value="F:hydrolase activity"/>
    <property type="evidence" value="ECO:0007669"/>
    <property type="project" value="UniProtKB-KW"/>
</dbReference>
<keyword evidence="5" id="KW-0255">Endonuclease</keyword>
<dbReference type="InterPro" id="IPR017856">
    <property type="entry name" value="Integrase-like_N"/>
</dbReference>
<dbReference type="PROSITE" id="PS50876">
    <property type="entry name" value="ZF_INTEGRASE"/>
    <property type="match status" value="1"/>
</dbReference>
<evidence type="ECO:0000256" key="2">
    <source>
        <dbReference type="ARBA" id="ARBA00022695"/>
    </source>
</evidence>
<feature type="non-terminal residue" evidence="10">
    <location>
        <position position="1"/>
    </location>
</feature>
<evidence type="ECO:0000256" key="7">
    <source>
        <dbReference type="ARBA" id="ARBA00022918"/>
    </source>
</evidence>
<dbReference type="GO" id="GO:0003964">
    <property type="term" value="F:RNA-directed DNA polymerase activity"/>
    <property type="evidence" value="ECO:0007669"/>
    <property type="project" value="UniProtKB-KW"/>
</dbReference>
<dbReference type="Gene3D" id="1.10.10.200">
    <property type="match status" value="1"/>
</dbReference>
<dbReference type="GO" id="GO:0004519">
    <property type="term" value="F:endonuclease activity"/>
    <property type="evidence" value="ECO:0007669"/>
    <property type="project" value="UniProtKB-KW"/>
</dbReference>
<evidence type="ECO:0000259" key="9">
    <source>
        <dbReference type="PROSITE" id="PS50876"/>
    </source>
</evidence>
<dbReference type="GO" id="GO:0008270">
    <property type="term" value="F:zinc ion binding"/>
    <property type="evidence" value="ECO:0007669"/>
    <property type="project" value="UniProtKB-KW"/>
</dbReference>
<keyword evidence="11" id="KW-1185">Reference proteome</keyword>
<dbReference type="GO" id="GO:0035613">
    <property type="term" value="F:RNA stem-loop binding"/>
    <property type="evidence" value="ECO:0007669"/>
    <property type="project" value="TreeGrafter"/>
</dbReference>
<evidence type="ECO:0000256" key="4">
    <source>
        <dbReference type="ARBA" id="ARBA00022723"/>
    </source>
</evidence>
<proteinExistence type="predicted"/>
<evidence type="ECO:0000256" key="1">
    <source>
        <dbReference type="ARBA" id="ARBA00022679"/>
    </source>
</evidence>
<dbReference type="InterPro" id="IPR003308">
    <property type="entry name" value="Integrase_Zn-bd_dom_N"/>
</dbReference>
<sequence length="78" mass="8651">APVQLGGLPNIFQQAKLSHQQFHQDVPGLIHQFHLRQDQAKEITDTCPNCQKFSLPSLGSGLNPRGLGSCKVWQTDIM</sequence>
<name>A0A7K7LRW7_9PASS</name>
<keyword evidence="8" id="KW-0862">Zinc</keyword>
<evidence type="ECO:0000256" key="6">
    <source>
        <dbReference type="ARBA" id="ARBA00022801"/>
    </source>
</evidence>